<dbReference type="InterPro" id="IPR036097">
    <property type="entry name" value="HisK_dim/P_sf"/>
</dbReference>
<keyword evidence="6" id="KW-0716">Sensory transduction</keyword>
<dbReference type="InterPro" id="IPR005467">
    <property type="entry name" value="His_kinase_dom"/>
</dbReference>
<keyword evidence="7" id="KW-0157">Chromophore</keyword>
<keyword evidence="8" id="KW-0675">Receptor</keyword>
<comment type="caution">
    <text evidence="14">The sequence shown here is derived from an EMBL/GenBank/DDBJ whole genome shotgun (WGS) entry which is preliminary data.</text>
</comment>
<evidence type="ECO:0000259" key="13">
    <source>
        <dbReference type="PROSITE" id="PS50112"/>
    </source>
</evidence>
<dbReference type="RefSeq" id="WP_326508978.1">
    <property type="nucleotide sequence ID" value="NZ_JAWIIV010000028.1"/>
</dbReference>
<dbReference type="Pfam" id="PF00512">
    <property type="entry name" value="HisKA"/>
    <property type="match status" value="1"/>
</dbReference>
<protein>
    <recommendedName>
        <fullName evidence="3">histidine kinase</fullName>
        <ecNumber evidence="3">2.7.13.3</ecNumber>
    </recommendedName>
</protein>
<dbReference type="SMART" id="SM00091">
    <property type="entry name" value="PAS"/>
    <property type="match status" value="2"/>
</dbReference>
<sequence>MPTLPLQDLSACDKEAIHDPELIQPFGALLALEMPDLRVTRASENIEQLLGIAASDAIGRSLRDIIGEEPFGRLADALHEGELHSVSPMFMNIAGRKHACHMYYNSTGTTLIAEFEMEDEKLPVRIPHPGLLGELPFAAIHECRSHEELARLLAREVRRVTGFDRVIVYRFDEDWHGVVIAEERNERYNHSFLGHHFPASDIPVPARKLFSLNRLRMIPDVRYTPVPLLPHPQAAGSARLDMTYCMLRNVAPVHLEYLSNMDVRASLTLSLMCGDKLWGMVTCHNRSAATVPLHARQHCKVLGEVASYAIAGIARNEQVREGDMRKNELKRVQDIFADSTDFPEAIRSASPSILRAVDADALVIRLEGQLFELGATVPPAAYELVRQALERELRGGLAYSRNMSSLNSGLASAAQIASGALYCRLNEHGDYLLALRAEVIEARKWAGNPYKPVDLPAGGRLHPRKSFELWQESVRGYSRRWNGVDLDAAKELRRLLLERSEQIARKAFEGAWQQERDRSSDILEAMGEGFLLVDRDFAIVRINAEGLRLTGKNADDVLGRRLWDVWPDANDSFSGQAYRRAMDERVSLSIEKDIGDSRQDPLWVHIRIYPSTDGLALFFSDISKRKNMEAALRSMNDTLEERVAERTEELKRTHEQLLQSQKMEALGQLTGGIAHDFNNLLSSIVSSHDMLRLRLQQGNVHELERYVGTASRATERAANLTQRLLSFARKQDLKAAPLDVNLLVESVRELIEQAVGSGMRIELATEDDLWTTLCDAHQLENALLNLAINARDAMQQGGTISIITRNVSRNEAAGLAPVRLAPGDYIRISVSDTGTGMPPEVAERAFDPFFTTKPPGKGTGLGLSMIYGFAKQSGGAIGIDTAEGKGTTVHLYLPRHSSEKAEKAEKTDKTQRGHDRQRSQGG</sequence>
<dbReference type="CDD" id="cd16919">
    <property type="entry name" value="HATPase_CckA-like"/>
    <property type="match status" value="1"/>
</dbReference>
<dbReference type="CDD" id="cd00130">
    <property type="entry name" value="PAS"/>
    <property type="match status" value="2"/>
</dbReference>
<dbReference type="PANTHER" id="PTHR43065:SF42">
    <property type="entry name" value="TWO-COMPONENT SENSOR PPRA"/>
    <property type="match status" value="1"/>
</dbReference>
<evidence type="ECO:0000313" key="14">
    <source>
        <dbReference type="EMBL" id="MEC4722301.1"/>
    </source>
</evidence>
<dbReference type="Gene3D" id="3.30.450.270">
    <property type="match status" value="1"/>
</dbReference>
<evidence type="ECO:0000256" key="10">
    <source>
        <dbReference type="SAM" id="MobiDB-lite"/>
    </source>
</evidence>
<feature type="domain" description="Phytochrome chromophore attachment site" evidence="11">
    <location>
        <begin position="145"/>
        <end position="304"/>
    </location>
</feature>
<dbReference type="Gene3D" id="3.30.450.40">
    <property type="match status" value="1"/>
</dbReference>
<dbReference type="Proteomes" id="UP001352263">
    <property type="component" value="Unassembled WGS sequence"/>
</dbReference>
<keyword evidence="15" id="KW-1185">Reference proteome</keyword>
<evidence type="ECO:0000256" key="9">
    <source>
        <dbReference type="SAM" id="Coils"/>
    </source>
</evidence>
<feature type="compositionally biased region" description="Basic and acidic residues" evidence="10">
    <location>
        <begin position="896"/>
        <end position="922"/>
    </location>
</feature>
<evidence type="ECO:0000256" key="1">
    <source>
        <dbReference type="ARBA" id="ARBA00000085"/>
    </source>
</evidence>
<dbReference type="InterPro" id="IPR003018">
    <property type="entry name" value="GAF"/>
</dbReference>
<keyword evidence="5" id="KW-0597">Phosphoprotein</keyword>
<reference evidence="14 15" key="1">
    <citation type="submission" date="2023-10" db="EMBL/GenBank/DDBJ databases">
        <title>Noviherbaspirillum sp. CPCC 100848 genome assembly.</title>
        <authorList>
            <person name="Li X.Y."/>
            <person name="Fang X.M."/>
        </authorList>
    </citation>
    <scope>NUCLEOTIDE SEQUENCE [LARGE SCALE GENOMIC DNA]</scope>
    <source>
        <strain evidence="14 15">CPCC 100848</strain>
    </source>
</reference>
<dbReference type="Gene3D" id="3.30.450.20">
    <property type="entry name" value="PAS domain"/>
    <property type="match status" value="2"/>
</dbReference>
<dbReference type="InterPro" id="IPR004358">
    <property type="entry name" value="Sig_transdc_His_kin-like_C"/>
</dbReference>
<dbReference type="Pfam" id="PF02518">
    <property type="entry name" value="HATPase_c"/>
    <property type="match status" value="1"/>
</dbReference>
<evidence type="ECO:0000256" key="6">
    <source>
        <dbReference type="ARBA" id="ARBA00022606"/>
    </source>
</evidence>
<feature type="coiled-coil region" evidence="9">
    <location>
        <begin position="636"/>
        <end position="664"/>
    </location>
</feature>
<dbReference type="InterPro" id="IPR013654">
    <property type="entry name" value="PAS_2"/>
</dbReference>
<dbReference type="NCBIfam" id="TIGR00229">
    <property type="entry name" value="sensory_box"/>
    <property type="match status" value="1"/>
</dbReference>
<proteinExistence type="inferred from homology"/>
<dbReference type="InterPro" id="IPR003594">
    <property type="entry name" value="HATPase_dom"/>
</dbReference>
<feature type="domain" description="PAS" evidence="13">
    <location>
        <begin position="38"/>
        <end position="80"/>
    </location>
</feature>
<dbReference type="SUPFAM" id="SSF55785">
    <property type="entry name" value="PYP-like sensor domain (PAS domain)"/>
    <property type="match status" value="2"/>
</dbReference>
<dbReference type="EC" id="2.7.13.3" evidence="3"/>
<dbReference type="PRINTS" id="PR00344">
    <property type="entry name" value="BCTRLSENSOR"/>
</dbReference>
<accession>A0ABU6JFQ7</accession>
<dbReference type="SUPFAM" id="SSF47384">
    <property type="entry name" value="Homodimeric domain of signal transducing histidine kinase"/>
    <property type="match status" value="1"/>
</dbReference>
<keyword evidence="14" id="KW-0547">Nucleotide-binding</keyword>
<dbReference type="SMART" id="SM00065">
    <property type="entry name" value="GAF"/>
    <property type="match status" value="1"/>
</dbReference>
<dbReference type="Pfam" id="PF01590">
    <property type="entry name" value="GAF"/>
    <property type="match status" value="1"/>
</dbReference>
<evidence type="ECO:0000256" key="3">
    <source>
        <dbReference type="ARBA" id="ARBA00012438"/>
    </source>
</evidence>
<evidence type="ECO:0000259" key="11">
    <source>
        <dbReference type="PROSITE" id="PS50046"/>
    </source>
</evidence>
<gene>
    <name evidence="14" type="ORF">RY831_24365</name>
</gene>
<feature type="domain" description="Histidine kinase" evidence="12">
    <location>
        <begin position="672"/>
        <end position="897"/>
    </location>
</feature>
<dbReference type="InterPro" id="IPR016132">
    <property type="entry name" value="Phyto_chromo_attachment"/>
</dbReference>
<feature type="region of interest" description="Disordered" evidence="10">
    <location>
        <begin position="893"/>
        <end position="922"/>
    </location>
</feature>
<keyword evidence="4" id="KW-0600">Photoreceptor protein</keyword>
<dbReference type="InterPro" id="IPR043150">
    <property type="entry name" value="Phytochrome_PHY_sf"/>
</dbReference>
<name>A0ABU6JFQ7_9BURK</name>
<evidence type="ECO:0000256" key="8">
    <source>
        <dbReference type="ARBA" id="ARBA00023170"/>
    </source>
</evidence>
<dbReference type="InterPro" id="IPR036890">
    <property type="entry name" value="HATPase_C_sf"/>
</dbReference>
<dbReference type="Gene3D" id="1.10.287.130">
    <property type="match status" value="1"/>
</dbReference>
<dbReference type="SUPFAM" id="SSF55874">
    <property type="entry name" value="ATPase domain of HSP90 chaperone/DNA topoisomerase II/histidine kinase"/>
    <property type="match status" value="1"/>
</dbReference>
<dbReference type="SUPFAM" id="SSF55781">
    <property type="entry name" value="GAF domain-like"/>
    <property type="match status" value="2"/>
</dbReference>
<dbReference type="GO" id="GO:0005524">
    <property type="term" value="F:ATP binding"/>
    <property type="evidence" value="ECO:0007669"/>
    <property type="project" value="UniProtKB-KW"/>
</dbReference>
<evidence type="ECO:0000256" key="4">
    <source>
        <dbReference type="ARBA" id="ARBA00022543"/>
    </source>
</evidence>
<keyword evidence="9" id="KW-0175">Coiled coil</keyword>
<dbReference type="Pfam" id="PF08448">
    <property type="entry name" value="PAS_4"/>
    <property type="match status" value="1"/>
</dbReference>
<dbReference type="PANTHER" id="PTHR43065">
    <property type="entry name" value="SENSOR HISTIDINE KINASE"/>
    <property type="match status" value="1"/>
</dbReference>
<dbReference type="InterPro" id="IPR003661">
    <property type="entry name" value="HisK_dim/P_dom"/>
</dbReference>
<dbReference type="Pfam" id="PF00360">
    <property type="entry name" value="PHY"/>
    <property type="match status" value="1"/>
</dbReference>
<dbReference type="InterPro" id="IPR013656">
    <property type="entry name" value="PAS_4"/>
</dbReference>
<dbReference type="InterPro" id="IPR013515">
    <property type="entry name" value="Phytochrome_cen-reg"/>
</dbReference>
<evidence type="ECO:0000256" key="2">
    <source>
        <dbReference type="ARBA" id="ARBA00006402"/>
    </source>
</evidence>
<dbReference type="PROSITE" id="PS50046">
    <property type="entry name" value="PHYTOCHROME_2"/>
    <property type="match status" value="1"/>
</dbReference>
<keyword evidence="14" id="KW-0067">ATP-binding</keyword>
<dbReference type="InterPro" id="IPR029016">
    <property type="entry name" value="GAF-like_dom_sf"/>
</dbReference>
<comment type="catalytic activity">
    <reaction evidence="1">
        <text>ATP + protein L-histidine = ADP + protein N-phospho-L-histidine.</text>
        <dbReference type="EC" id="2.7.13.3"/>
    </reaction>
</comment>
<dbReference type="InterPro" id="IPR035965">
    <property type="entry name" value="PAS-like_dom_sf"/>
</dbReference>
<evidence type="ECO:0000256" key="5">
    <source>
        <dbReference type="ARBA" id="ARBA00022553"/>
    </source>
</evidence>
<evidence type="ECO:0000313" key="15">
    <source>
        <dbReference type="Proteomes" id="UP001352263"/>
    </source>
</evidence>
<dbReference type="SMART" id="SM00387">
    <property type="entry name" value="HATPase_c"/>
    <property type="match status" value="1"/>
</dbReference>
<dbReference type="Pfam" id="PF08446">
    <property type="entry name" value="PAS_2"/>
    <property type="match status" value="1"/>
</dbReference>
<evidence type="ECO:0000259" key="12">
    <source>
        <dbReference type="PROSITE" id="PS50109"/>
    </source>
</evidence>
<dbReference type="SMART" id="SM00388">
    <property type="entry name" value="HisKA"/>
    <property type="match status" value="1"/>
</dbReference>
<dbReference type="PROSITE" id="PS50109">
    <property type="entry name" value="HIS_KIN"/>
    <property type="match status" value="1"/>
</dbReference>
<dbReference type="InterPro" id="IPR000014">
    <property type="entry name" value="PAS"/>
</dbReference>
<evidence type="ECO:0000256" key="7">
    <source>
        <dbReference type="ARBA" id="ARBA00022991"/>
    </source>
</evidence>
<dbReference type="PROSITE" id="PS50112">
    <property type="entry name" value="PAS"/>
    <property type="match status" value="2"/>
</dbReference>
<dbReference type="EMBL" id="JAWIIV010000028">
    <property type="protein sequence ID" value="MEC4722301.1"/>
    <property type="molecule type" value="Genomic_DNA"/>
</dbReference>
<dbReference type="Gene3D" id="3.30.565.10">
    <property type="entry name" value="Histidine kinase-like ATPase, C-terminal domain"/>
    <property type="match status" value="1"/>
</dbReference>
<organism evidence="14 15">
    <name type="scientific">Noviherbaspirillum album</name>
    <dbReference type="NCBI Taxonomy" id="3080276"/>
    <lineage>
        <taxon>Bacteria</taxon>
        <taxon>Pseudomonadati</taxon>
        <taxon>Pseudomonadota</taxon>
        <taxon>Betaproteobacteria</taxon>
        <taxon>Burkholderiales</taxon>
        <taxon>Oxalobacteraceae</taxon>
        <taxon>Noviherbaspirillum</taxon>
    </lineage>
</organism>
<comment type="similarity">
    <text evidence="2">In the N-terminal section; belongs to the phytochrome family.</text>
</comment>
<feature type="domain" description="PAS" evidence="13">
    <location>
        <begin position="515"/>
        <end position="585"/>
    </location>
</feature>